<keyword evidence="1" id="KW-0812">Transmembrane</keyword>
<dbReference type="EMBL" id="JABEQO010000013">
    <property type="protein sequence ID" value="MBB2165090.1"/>
    <property type="molecule type" value="Genomic_DNA"/>
</dbReference>
<evidence type="ECO:0000313" key="7">
    <source>
        <dbReference type="Proteomes" id="UP000530320"/>
    </source>
</evidence>
<proteinExistence type="predicted"/>
<dbReference type="InterPro" id="IPR032623">
    <property type="entry name" value="FecR_N"/>
</dbReference>
<dbReference type="EMBL" id="JABEQP010000003">
    <property type="protein sequence ID" value="MBB2197010.1"/>
    <property type="molecule type" value="Genomic_DNA"/>
</dbReference>
<name>A0A7W4NW36_9PROT</name>
<comment type="caution">
    <text evidence="4">The sequence shown here is derived from an EMBL/GenBank/DDBJ whole genome shotgun (WGS) entry which is preliminary data.</text>
</comment>
<feature type="domain" description="FecR protein" evidence="2">
    <location>
        <begin position="115"/>
        <end position="206"/>
    </location>
</feature>
<evidence type="ECO:0000313" key="9">
    <source>
        <dbReference type="Proteomes" id="UP000561077"/>
    </source>
</evidence>
<organism evidence="4 9">
    <name type="scientific">Gluconacetobacter dulcium</name>
    <dbReference type="NCBI Taxonomy" id="2729096"/>
    <lineage>
        <taxon>Bacteria</taxon>
        <taxon>Pseudomonadati</taxon>
        <taxon>Pseudomonadota</taxon>
        <taxon>Alphaproteobacteria</taxon>
        <taxon>Acetobacterales</taxon>
        <taxon>Acetobacteraceae</taxon>
        <taxon>Gluconacetobacter</taxon>
    </lineage>
</organism>
<gene>
    <name evidence="5" type="ORF">HLH25_11670</name>
    <name evidence="4" type="ORF">HLH26_11195</name>
    <name evidence="6" type="ORF">HLH44_05960</name>
</gene>
<evidence type="ECO:0000313" key="5">
    <source>
        <dbReference type="EMBL" id="MBB2194284.1"/>
    </source>
</evidence>
<evidence type="ECO:0000313" key="8">
    <source>
        <dbReference type="Proteomes" id="UP000540490"/>
    </source>
</evidence>
<dbReference type="Gene3D" id="2.60.120.1440">
    <property type="match status" value="1"/>
</dbReference>
<dbReference type="PANTHER" id="PTHR30273">
    <property type="entry name" value="PERIPLASMIC SIGNAL SENSOR AND SIGMA FACTOR ACTIVATOR FECR-RELATED"/>
    <property type="match status" value="1"/>
</dbReference>
<dbReference type="EMBL" id="JABEQN010000013">
    <property type="protein sequence ID" value="MBB2194284.1"/>
    <property type="molecule type" value="Genomic_DNA"/>
</dbReference>
<protein>
    <submittedName>
        <fullName evidence="4">FecR family protein</fullName>
    </submittedName>
</protein>
<evidence type="ECO:0000259" key="2">
    <source>
        <dbReference type="Pfam" id="PF04773"/>
    </source>
</evidence>
<dbReference type="AlphaFoldDB" id="A0A7W4NW36"/>
<dbReference type="Proteomes" id="UP000540490">
    <property type="component" value="Unassembled WGS sequence"/>
</dbReference>
<keyword evidence="1" id="KW-1133">Transmembrane helix</keyword>
<accession>A0A7W4NW36</accession>
<dbReference type="Proteomes" id="UP000530320">
    <property type="component" value="Unassembled WGS sequence"/>
</dbReference>
<feature type="domain" description="FecR N-terminal" evidence="3">
    <location>
        <begin position="9"/>
        <end position="51"/>
    </location>
</feature>
<dbReference type="InterPro" id="IPR012373">
    <property type="entry name" value="Ferrdict_sens_TM"/>
</dbReference>
<dbReference type="PANTHER" id="PTHR30273:SF2">
    <property type="entry name" value="PROTEIN FECR"/>
    <property type="match status" value="1"/>
</dbReference>
<evidence type="ECO:0000259" key="3">
    <source>
        <dbReference type="Pfam" id="PF16220"/>
    </source>
</evidence>
<dbReference type="Pfam" id="PF04773">
    <property type="entry name" value="FecR"/>
    <property type="match status" value="1"/>
</dbReference>
<dbReference type="InterPro" id="IPR006860">
    <property type="entry name" value="FecR"/>
</dbReference>
<dbReference type="PIRSF" id="PIRSF018266">
    <property type="entry name" value="FecR"/>
    <property type="match status" value="1"/>
</dbReference>
<evidence type="ECO:0000313" key="4">
    <source>
        <dbReference type="EMBL" id="MBB2165090.1"/>
    </source>
</evidence>
<dbReference type="Proteomes" id="UP000561077">
    <property type="component" value="Unassembled WGS sequence"/>
</dbReference>
<dbReference type="Gene3D" id="3.55.50.30">
    <property type="match status" value="1"/>
</dbReference>
<evidence type="ECO:0000313" key="6">
    <source>
        <dbReference type="EMBL" id="MBB2197010.1"/>
    </source>
</evidence>
<dbReference type="Pfam" id="PF16220">
    <property type="entry name" value="DUF4880"/>
    <property type="match status" value="1"/>
</dbReference>
<dbReference type="GO" id="GO:0016989">
    <property type="term" value="F:sigma factor antagonist activity"/>
    <property type="evidence" value="ECO:0007669"/>
    <property type="project" value="TreeGrafter"/>
</dbReference>
<keyword evidence="1" id="KW-0472">Membrane</keyword>
<sequence length="317" mass="34060">MPRSIALSDEAIAWLTTLRSGRATGEDRRAYGAWRARSPAHEDAARQAEALFGAIGETSVATDYRTMGMALASPPYRQRARRFGRRAFGAALAGSGVAWLAGPAIVSSVTSLVATYHTGVGERRLVRLDDGSHVWLNTATALSVAFTAERRRVVLHDGEALFDVARDAARPFVVHSGAGEAEALGTRYRVRRDGEVTLVSVVEGRVAVRAGARAQQISAGQEVRYGGGILSAPEAVDAETLTSWTRGKLIFNRQPLAQVAAELERYRHGRVLVRGAALRALKVTGVFDLDDNDALLAALSSSTGARVIRLPWLLVIH</sequence>
<keyword evidence="8" id="KW-1185">Reference proteome</keyword>
<evidence type="ECO:0000256" key="1">
    <source>
        <dbReference type="SAM" id="Phobius"/>
    </source>
</evidence>
<feature type="transmembrane region" description="Helical" evidence="1">
    <location>
        <begin position="87"/>
        <end position="106"/>
    </location>
</feature>
<reference evidence="7 8" key="1">
    <citation type="submission" date="2020-04" db="EMBL/GenBank/DDBJ databases">
        <title>Description of novel Gluconacetobacter.</title>
        <authorList>
            <person name="Sombolestani A."/>
        </authorList>
    </citation>
    <scope>NUCLEOTIDE SEQUENCE [LARGE SCALE GENOMIC DNA]</scope>
    <source>
        <strain evidence="5 8">LMG 1728</strain>
        <strain evidence="4 9">LMG 1731</strain>
        <strain evidence="6 7">LMG 22058</strain>
    </source>
</reference>